<feature type="compositionally biased region" description="Polar residues" evidence="1">
    <location>
        <begin position="45"/>
        <end position="55"/>
    </location>
</feature>
<feature type="region of interest" description="Disordered" evidence="1">
    <location>
        <begin position="13"/>
        <end position="182"/>
    </location>
</feature>
<sequence>MEKLSKMKARLVEEFPGIDPSSWKSPGFKKPRTPAKSRADVGSKPSASKEQSSRVGSEDRAYLSGGDGGGGDDYEDEDEDGRQPAHNRPKLILSSGSRKRTGSHSSRGEAKKPIRSLRSPWPNARRQQRYAVSSSPQPSRQSTPGTGSSRQNLSGTARTSSGKKTLSNMQNYDGDISQIPAQHPEDLGQSRALRPKEILVDQRKIIKPSARLDLLHSRIEIIGLRMSLLHPPNLLWFHQLSVKRVQFSRVTLSPSKYQQIIRLPFSRTQTRKVSFQ</sequence>
<feature type="compositionally biased region" description="Acidic residues" evidence="1">
    <location>
        <begin position="70"/>
        <end position="80"/>
    </location>
</feature>
<evidence type="ECO:0000313" key="2">
    <source>
        <dbReference type="EMBL" id="KAH7262568.1"/>
    </source>
</evidence>
<accession>A0A8K0SDD2</accession>
<evidence type="ECO:0000313" key="3">
    <source>
        <dbReference type="Proteomes" id="UP000813427"/>
    </source>
</evidence>
<comment type="caution">
    <text evidence="2">The sequence shown here is derived from an EMBL/GenBank/DDBJ whole genome shotgun (WGS) entry which is preliminary data.</text>
</comment>
<keyword evidence="3" id="KW-1185">Reference proteome</keyword>
<reference evidence="2" key="1">
    <citation type="journal article" date="2021" name="Nat. Commun.">
        <title>Genetic determinants of endophytism in the Arabidopsis root mycobiome.</title>
        <authorList>
            <person name="Mesny F."/>
            <person name="Miyauchi S."/>
            <person name="Thiergart T."/>
            <person name="Pickel B."/>
            <person name="Atanasova L."/>
            <person name="Karlsson M."/>
            <person name="Huettel B."/>
            <person name="Barry K.W."/>
            <person name="Haridas S."/>
            <person name="Chen C."/>
            <person name="Bauer D."/>
            <person name="Andreopoulos W."/>
            <person name="Pangilinan J."/>
            <person name="LaButti K."/>
            <person name="Riley R."/>
            <person name="Lipzen A."/>
            <person name="Clum A."/>
            <person name="Drula E."/>
            <person name="Henrissat B."/>
            <person name="Kohler A."/>
            <person name="Grigoriev I.V."/>
            <person name="Martin F.M."/>
            <person name="Hacquard S."/>
        </authorList>
    </citation>
    <scope>NUCLEOTIDE SEQUENCE</scope>
    <source>
        <strain evidence="2">MPI-SDFR-AT-0068</strain>
    </source>
</reference>
<feature type="compositionally biased region" description="Low complexity" evidence="1">
    <location>
        <begin position="133"/>
        <end position="142"/>
    </location>
</feature>
<evidence type="ECO:0000256" key="1">
    <source>
        <dbReference type="SAM" id="MobiDB-lite"/>
    </source>
</evidence>
<dbReference type="EMBL" id="JAGPXF010000001">
    <property type="protein sequence ID" value="KAH7262568.1"/>
    <property type="molecule type" value="Genomic_DNA"/>
</dbReference>
<protein>
    <submittedName>
        <fullName evidence="2">Uncharacterized protein</fullName>
    </submittedName>
</protein>
<feature type="compositionally biased region" description="Polar residues" evidence="1">
    <location>
        <begin position="143"/>
        <end position="171"/>
    </location>
</feature>
<proteinExistence type="predicted"/>
<name>A0A8K0SDD2_9HYPO</name>
<dbReference type="Proteomes" id="UP000813427">
    <property type="component" value="Unassembled WGS sequence"/>
</dbReference>
<gene>
    <name evidence="2" type="ORF">BKA59DRAFT_33323</name>
</gene>
<dbReference type="AlphaFoldDB" id="A0A8K0SDD2"/>
<organism evidence="2 3">
    <name type="scientific">Fusarium tricinctum</name>
    <dbReference type="NCBI Taxonomy" id="61284"/>
    <lineage>
        <taxon>Eukaryota</taxon>
        <taxon>Fungi</taxon>
        <taxon>Dikarya</taxon>
        <taxon>Ascomycota</taxon>
        <taxon>Pezizomycotina</taxon>
        <taxon>Sordariomycetes</taxon>
        <taxon>Hypocreomycetidae</taxon>
        <taxon>Hypocreales</taxon>
        <taxon>Nectriaceae</taxon>
        <taxon>Fusarium</taxon>
        <taxon>Fusarium tricinctum species complex</taxon>
    </lineage>
</organism>